<comment type="caution">
    <text evidence="2">The sequence shown here is derived from an EMBL/GenBank/DDBJ whole genome shotgun (WGS) entry which is preliminary data.</text>
</comment>
<evidence type="ECO:0000313" key="3">
    <source>
        <dbReference type="Proteomes" id="UP000559987"/>
    </source>
</evidence>
<sequence>MHALRTMTVALLLATGAVATAAPAPAQEAFFSSLKPLCGKAFAGKVTVDNAPGGDFANKPLIMHVRQCGERAIRIPFHVGEDASRTWVLTKTDTGLQLKHDHRHRDGSEDAITQYGGHTQETGWAQVQSFPADGATKEMFVREGIPQSNGNTWQFYHYPTVFTYRMVREGREFRVDFDLSQPVPTPVAPWGSE</sequence>
<feature type="chain" id="PRO_5032315065" description="Secreted protein" evidence="1">
    <location>
        <begin position="22"/>
        <end position="193"/>
    </location>
</feature>
<dbReference type="RefSeq" id="WP_183907577.1">
    <property type="nucleotide sequence ID" value="NZ_JACHXZ010000001.1"/>
</dbReference>
<keyword evidence="1" id="KW-0732">Signal</keyword>
<dbReference type="Proteomes" id="UP000559987">
    <property type="component" value="Unassembled WGS sequence"/>
</dbReference>
<feature type="signal peptide" evidence="1">
    <location>
        <begin position="1"/>
        <end position="21"/>
    </location>
</feature>
<gene>
    <name evidence="2" type="ORF">FHS30_000297</name>
</gene>
<dbReference type="AlphaFoldDB" id="A0A839UK23"/>
<protein>
    <recommendedName>
        <fullName evidence="4">Secreted protein</fullName>
    </recommendedName>
</protein>
<evidence type="ECO:0008006" key="4">
    <source>
        <dbReference type="Google" id="ProtNLM"/>
    </source>
</evidence>
<accession>A0A839UK23</accession>
<evidence type="ECO:0000256" key="1">
    <source>
        <dbReference type="SAM" id="SignalP"/>
    </source>
</evidence>
<evidence type="ECO:0000313" key="2">
    <source>
        <dbReference type="EMBL" id="MBB3167121.1"/>
    </source>
</evidence>
<dbReference type="EMBL" id="JACHXZ010000001">
    <property type="protein sequence ID" value="MBB3167121.1"/>
    <property type="molecule type" value="Genomic_DNA"/>
</dbReference>
<organism evidence="2 3">
    <name type="scientific">Simiduia aestuariiviva</name>
    <dbReference type="NCBI Taxonomy" id="1510459"/>
    <lineage>
        <taxon>Bacteria</taxon>
        <taxon>Pseudomonadati</taxon>
        <taxon>Pseudomonadota</taxon>
        <taxon>Gammaproteobacteria</taxon>
        <taxon>Cellvibrionales</taxon>
        <taxon>Cellvibrionaceae</taxon>
        <taxon>Simiduia</taxon>
    </lineage>
</organism>
<reference evidence="2 3" key="1">
    <citation type="submission" date="2020-08" db="EMBL/GenBank/DDBJ databases">
        <title>Genomic Encyclopedia of Type Strains, Phase III (KMG-III): the genomes of soil and plant-associated and newly described type strains.</title>
        <authorList>
            <person name="Whitman W."/>
        </authorList>
    </citation>
    <scope>NUCLEOTIDE SEQUENCE [LARGE SCALE GENOMIC DNA]</scope>
    <source>
        <strain evidence="2 3">CECT 8571</strain>
    </source>
</reference>
<proteinExistence type="predicted"/>
<name>A0A839UK23_9GAMM</name>
<keyword evidence="3" id="KW-1185">Reference proteome</keyword>